<feature type="transmembrane region" description="Helical" evidence="2">
    <location>
        <begin position="299"/>
        <end position="316"/>
    </location>
</feature>
<gene>
    <name evidence="3" type="ORF">CEN50_07025</name>
</gene>
<reference evidence="3 4" key="1">
    <citation type="submission" date="2017-07" db="EMBL/GenBank/DDBJ databases">
        <title>Genomes of Fischerella (Mastigocladus) sp. strains.</title>
        <authorList>
            <person name="Miller S.R."/>
        </authorList>
    </citation>
    <scope>NUCLEOTIDE SEQUENCE [LARGE SCALE GENOMIC DNA]</scope>
    <source>
        <strain evidence="3 4">CCMEE 5268</strain>
    </source>
</reference>
<dbReference type="RefSeq" id="WP_102172039.1">
    <property type="nucleotide sequence ID" value="NZ_NMQA01000072.1"/>
</dbReference>
<name>A0A2N6KIV9_9CYAN</name>
<evidence type="ECO:0000256" key="1">
    <source>
        <dbReference type="SAM" id="MobiDB-lite"/>
    </source>
</evidence>
<feature type="transmembrane region" description="Helical" evidence="2">
    <location>
        <begin position="231"/>
        <end position="250"/>
    </location>
</feature>
<evidence type="ECO:0000313" key="3">
    <source>
        <dbReference type="EMBL" id="PLZ99477.1"/>
    </source>
</evidence>
<accession>A0A2N6KIV9</accession>
<proteinExistence type="predicted"/>
<comment type="caution">
    <text evidence="3">The sequence shown here is derived from an EMBL/GenBank/DDBJ whole genome shotgun (WGS) entry which is preliminary data.</text>
</comment>
<protein>
    <submittedName>
        <fullName evidence="3">Uncharacterized protein</fullName>
    </submittedName>
</protein>
<evidence type="ECO:0000313" key="4">
    <source>
        <dbReference type="Proteomes" id="UP000235025"/>
    </source>
</evidence>
<keyword evidence="2" id="KW-0812">Transmembrane</keyword>
<keyword evidence="2" id="KW-1133">Transmembrane helix</keyword>
<dbReference type="InterPro" id="IPR049753">
    <property type="entry name" value="EPS_HpsL-like"/>
</dbReference>
<feature type="transmembrane region" description="Helical" evidence="2">
    <location>
        <begin position="372"/>
        <end position="389"/>
    </location>
</feature>
<dbReference type="EMBL" id="NMQA01000072">
    <property type="protein sequence ID" value="PLZ99477.1"/>
    <property type="molecule type" value="Genomic_DNA"/>
</dbReference>
<feature type="transmembrane region" description="Helical" evidence="2">
    <location>
        <begin position="348"/>
        <end position="367"/>
    </location>
</feature>
<feature type="compositionally biased region" description="Basic residues" evidence="1">
    <location>
        <begin position="1"/>
        <end position="25"/>
    </location>
</feature>
<sequence length="572" mass="63587">MPKSKQKSQKKKKTNQKNKKTKKQKKQEVPTLTLKERLAQKRKAAQARQELINTLTPAIGGGLFIGFILFLAVGIKAAVPAVMGIIVMSLAYKYPRQALFAFIFYVPFGGTITYYIGNSPVLQLAKDAFYVPALIAVWQNCRKQKLPIIIPEGIKTPLYILLGLCIITLLFINGGQQFNPPPVGLFKQAPKEFPLGMGILGLKVFLGYVPLIACVYYLIRNKRDFLFISRLQIVLILVACVLGFIQYLLLLTGICEGTRNAEGAALFKASLEARCFFGGSLVYSPSQGMIRLPGTFVAPWQWAWFLISSTFFTFATGFSDPSIIWRIISLASMASVFINAVISGQRIALALVPVCFVMLLVLTGQIANLKKFIPIFGGLALLLGIAIVSNPTVVQERTDSFIARWNASPPYEFIVQQFEENWKSVDSPFGSGLGRATNSARAMGPTKLVETYYPKVLYEVGIFGLLGFIFLVTTLTIICFRQYRLVKNRNFRSYGAAMWVFILFISYNTYYYPLDVDPVAVYYWFAAGILLKLPTIDKMERLQQAPAEGETGEKGDGVIGSVESAGRININK</sequence>
<feature type="transmembrane region" description="Helical" evidence="2">
    <location>
        <begin position="323"/>
        <end position="342"/>
    </location>
</feature>
<dbReference type="NCBIfam" id="NF038300">
    <property type="entry name" value="EPS_HpsL"/>
    <property type="match status" value="1"/>
</dbReference>
<organism evidence="3 4">
    <name type="scientific">Fischerella thermalis CCMEE 5268</name>
    <dbReference type="NCBI Taxonomy" id="2019662"/>
    <lineage>
        <taxon>Bacteria</taxon>
        <taxon>Bacillati</taxon>
        <taxon>Cyanobacteriota</taxon>
        <taxon>Cyanophyceae</taxon>
        <taxon>Nostocales</taxon>
        <taxon>Hapalosiphonaceae</taxon>
        <taxon>Fischerella</taxon>
    </lineage>
</organism>
<feature type="transmembrane region" description="Helical" evidence="2">
    <location>
        <begin position="158"/>
        <end position="175"/>
    </location>
</feature>
<feature type="transmembrane region" description="Helical" evidence="2">
    <location>
        <begin position="99"/>
        <end position="116"/>
    </location>
</feature>
<dbReference type="Proteomes" id="UP000235025">
    <property type="component" value="Unassembled WGS sequence"/>
</dbReference>
<dbReference type="AlphaFoldDB" id="A0A2N6KIV9"/>
<keyword evidence="2" id="KW-0472">Membrane</keyword>
<feature type="transmembrane region" description="Helical" evidence="2">
    <location>
        <begin position="519"/>
        <end position="536"/>
    </location>
</feature>
<feature type="transmembrane region" description="Helical" evidence="2">
    <location>
        <begin position="456"/>
        <end position="479"/>
    </location>
</feature>
<feature type="transmembrane region" description="Helical" evidence="2">
    <location>
        <begin position="51"/>
        <end position="71"/>
    </location>
</feature>
<feature type="transmembrane region" description="Helical" evidence="2">
    <location>
        <begin position="491"/>
        <end position="513"/>
    </location>
</feature>
<evidence type="ECO:0000256" key="2">
    <source>
        <dbReference type="SAM" id="Phobius"/>
    </source>
</evidence>
<feature type="transmembrane region" description="Helical" evidence="2">
    <location>
        <begin position="195"/>
        <end position="219"/>
    </location>
</feature>
<feature type="region of interest" description="Disordered" evidence="1">
    <location>
        <begin position="1"/>
        <end position="29"/>
    </location>
</feature>